<proteinExistence type="predicted"/>
<gene>
    <name evidence="2" type="ORF">IBL26_15305</name>
</gene>
<dbReference type="EMBL" id="JACTVA010000028">
    <property type="protein sequence ID" value="MBC9208210.1"/>
    <property type="molecule type" value="Genomic_DNA"/>
</dbReference>
<comment type="caution">
    <text evidence="2">The sequence shown here is derived from an EMBL/GenBank/DDBJ whole genome shotgun (WGS) entry which is preliminary data.</text>
</comment>
<dbReference type="InterPro" id="IPR019734">
    <property type="entry name" value="TPR_rpt"/>
</dbReference>
<reference evidence="2 3" key="1">
    <citation type="journal article" date="2013" name="Int. J. Syst. Evol. Microbiol.">
        <title>Roseomonas aerophila sp. nov., isolated from air.</title>
        <authorList>
            <person name="Kim S.J."/>
            <person name="Weon H.Y."/>
            <person name="Ahn J.H."/>
            <person name="Hong S.B."/>
            <person name="Seok S.J."/>
            <person name="Whang K.S."/>
            <person name="Kwon S.W."/>
        </authorList>
    </citation>
    <scope>NUCLEOTIDE SEQUENCE [LARGE SCALE GENOMIC DNA]</scope>
    <source>
        <strain evidence="2 3">NBRC 108923</strain>
    </source>
</reference>
<dbReference type="SUPFAM" id="SSF48452">
    <property type="entry name" value="TPR-like"/>
    <property type="match status" value="1"/>
</dbReference>
<protein>
    <submittedName>
        <fullName evidence="2">Tetratricopeptide repeat protein</fullName>
    </submittedName>
</protein>
<dbReference type="PROSITE" id="PS50005">
    <property type="entry name" value="TPR"/>
    <property type="match status" value="1"/>
</dbReference>
<name>A0ABR7RPY1_9PROT</name>
<evidence type="ECO:0000256" key="1">
    <source>
        <dbReference type="PROSITE-ProRule" id="PRU00339"/>
    </source>
</evidence>
<accession>A0ABR7RPY1</accession>
<keyword evidence="3" id="KW-1185">Reference proteome</keyword>
<dbReference type="Gene3D" id="1.25.40.10">
    <property type="entry name" value="Tetratricopeptide repeat domain"/>
    <property type="match status" value="1"/>
</dbReference>
<dbReference type="RefSeq" id="WP_187785371.1">
    <property type="nucleotide sequence ID" value="NZ_JACTVA010000028.1"/>
</dbReference>
<evidence type="ECO:0000313" key="3">
    <source>
        <dbReference type="Proteomes" id="UP000626026"/>
    </source>
</evidence>
<evidence type="ECO:0000313" key="2">
    <source>
        <dbReference type="EMBL" id="MBC9208210.1"/>
    </source>
</evidence>
<sequence>MAMMLQPTARSILLDGPIGVSQIVYDDHHLRVVFFPSKSNTLLVNFSNMLFKMDGDTFWARNLCRKSEISGLGFVAKRPNWFPAISMHKAEDHLRSLLASYETRLCYGNSMGAYAALKYSRLLNATAVAAFCPQYSISPSVVEAFDHRFTPHHDQKIHDGMEIKAADISGHVYLFYDQFEKPDVKHVELIHGVCPQANLLNVAMTGHHSIGAFANTAAATDMISACLKQDIQSLKRRILIGRRLHPMRPRHVAQVAIDRHQSWSLAILEKYADVLPREEVVRCYIHLAAVLRAKNEFVAAGDFARKCVDAARTMPADQRKALRLNHVMHAAAALLSRAGHFEEAIQAENEAIDSDPTNLSYLRRLLEISLASGDDAWTISAAKRLFAQTEVGLDVLLNRLRAGRNARPALVAQLEALQAESDCKVATEIQVV</sequence>
<organism evidence="2 3">
    <name type="scientific">Teichococcus aerophilus</name>
    <dbReference type="NCBI Taxonomy" id="1224513"/>
    <lineage>
        <taxon>Bacteria</taxon>
        <taxon>Pseudomonadati</taxon>
        <taxon>Pseudomonadota</taxon>
        <taxon>Alphaproteobacteria</taxon>
        <taxon>Acetobacterales</taxon>
        <taxon>Roseomonadaceae</taxon>
        <taxon>Roseomonas</taxon>
    </lineage>
</organism>
<feature type="repeat" description="TPR" evidence="1">
    <location>
        <begin position="325"/>
        <end position="358"/>
    </location>
</feature>
<dbReference type="Proteomes" id="UP000626026">
    <property type="component" value="Unassembled WGS sequence"/>
</dbReference>
<keyword evidence="1" id="KW-0802">TPR repeat</keyword>
<dbReference type="InterPro" id="IPR011990">
    <property type="entry name" value="TPR-like_helical_dom_sf"/>
</dbReference>